<feature type="transmembrane region" description="Helical" evidence="1">
    <location>
        <begin position="83"/>
        <end position="104"/>
    </location>
</feature>
<keyword evidence="1" id="KW-0472">Membrane</keyword>
<reference evidence="2" key="1">
    <citation type="journal article" date="2020" name="Nature">
        <title>Giant virus diversity and host interactions through global metagenomics.</title>
        <authorList>
            <person name="Schulz F."/>
            <person name="Roux S."/>
            <person name="Paez-Espino D."/>
            <person name="Jungbluth S."/>
            <person name="Walsh D.A."/>
            <person name="Denef V.J."/>
            <person name="McMahon K.D."/>
            <person name="Konstantinidis K.T."/>
            <person name="Eloe-Fadrosh E.A."/>
            <person name="Kyrpides N.C."/>
            <person name="Woyke T."/>
        </authorList>
    </citation>
    <scope>NUCLEOTIDE SEQUENCE</scope>
    <source>
        <strain evidence="2">GVMAG-M-3300010158-55</strain>
    </source>
</reference>
<accession>A0A6C0B9I9</accession>
<feature type="transmembrane region" description="Helical" evidence="1">
    <location>
        <begin position="15"/>
        <end position="36"/>
    </location>
</feature>
<sequence>MNLSILPDVDKEEDILIYTSLFFGIIEITAGILMFINKTMFWGTISYMFGVFFQCLIVLSTLTNMPLNTSIFEKILRMYEQGVFMFIYILMILGVYIACIANSRNNIAEDVMPSQWTWYARVIGIILCFIITPILNIQINSVLKPNSDTKSNQQNGVIAAHFLFIFVYIQYIISFYYQTDGFTV</sequence>
<dbReference type="AlphaFoldDB" id="A0A6C0B9I9"/>
<feature type="transmembrane region" description="Helical" evidence="1">
    <location>
        <begin position="116"/>
        <end position="135"/>
    </location>
</feature>
<evidence type="ECO:0000313" key="2">
    <source>
        <dbReference type="EMBL" id="QHS88168.1"/>
    </source>
</evidence>
<feature type="transmembrane region" description="Helical" evidence="1">
    <location>
        <begin position="156"/>
        <end position="177"/>
    </location>
</feature>
<organism evidence="2">
    <name type="scientific">viral metagenome</name>
    <dbReference type="NCBI Taxonomy" id="1070528"/>
    <lineage>
        <taxon>unclassified sequences</taxon>
        <taxon>metagenomes</taxon>
        <taxon>organismal metagenomes</taxon>
    </lineage>
</organism>
<evidence type="ECO:0000256" key="1">
    <source>
        <dbReference type="SAM" id="Phobius"/>
    </source>
</evidence>
<keyword evidence="1" id="KW-1133">Transmembrane helix</keyword>
<dbReference type="EMBL" id="MN739094">
    <property type="protein sequence ID" value="QHS88168.1"/>
    <property type="molecule type" value="Genomic_DNA"/>
</dbReference>
<feature type="transmembrane region" description="Helical" evidence="1">
    <location>
        <begin position="42"/>
        <end position="62"/>
    </location>
</feature>
<proteinExistence type="predicted"/>
<name>A0A6C0B9I9_9ZZZZ</name>
<protein>
    <submittedName>
        <fullName evidence="2">Uncharacterized protein</fullName>
    </submittedName>
</protein>
<keyword evidence="1" id="KW-0812">Transmembrane</keyword>